<name>A0A2N9IBI5_FAGSY</name>
<accession>A0A2N9IBI5</accession>
<reference evidence="3" key="1">
    <citation type="submission" date="2018-02" db="EMBL/GenBank/DDBJ databases">
        <authorList>
            <person name="Cohen D.B."/>
            <person name="Kent A.D."/>
        </authorList>
    </citation>
    <scope>NUCLEOTIDE SEQUENCE</scope>
</reference>
<feature type="compositionally biased region" description="Basic and acidic residues" evidence="2">
    <location>
        <begin position="253"/>
        <end position="269"/>
    </location>
</feature>
<feature type="compositionally biased region" description="Acidic residues" evidence="2">
    <location>
        <begin position="540"/>
        <end position="555"/>
    </location>
</feature>
<evidence type="ECO:0000256" key="1">
    <source>
        <dbReference type="SAM" id="Coils"/>
    </source>
</evidence>
<evidence type="ECO:0000313" key="3">
    <source>
        <dbReference type="EMBL" id="SPD21419.1"/>
    </source>
</evidence>
<feature type="region of interest" description="Disordered" evidence="2">
    <location>
        <begin position="540"/>
        <end position="576"/>
    </location>
</feature>
<organism evidence="3">
    <name type="scientific">Fagus sylvatica</name>
    <name type="common">Beechnut</name>
    <dbReference type="NCBI Taxonomy" id="28930"/>
    <lineage>
        <taxon>Eukaryota</taxon>
        <taxon>Viridiplantae</taxon>
        <taxon>Streptophyta</taxon>
        <taxon>Embryophyta</taxon>
        <taxon>Tracheophyta</taxon>
        <taxon>Spermatophyta</taxon>
        <taxon>Magnoliopsida</taxon>
        <taxon>eudicotyledons</taxon>
        <taxon>Gunneridae</taxon>
        <taxon>Pentapetalae</taxon>
        <taxon>rosids</taxon>
        <taxon>fabids</taxon>
        <taxon>Fagales</taxon>
        <taxon>Fagaceae</taxon>
        <taxon>Fagus</taxon>
    </lineage>
</organism>
<feature type="region of interest" description="Disordered" evidence="2">
    <location>
        <begin position="253"/>
        <end position="279"/>
    </location>
</feature>
<protein>
    <submittedName>
        <fullName evidence="3">Uncharacterized protein</fullName>
    </submittedName>
</protein>
<sequence>MRFKMIRTRCHTTLPEAEYVKIAIDGLNFELRKKFEGITFVVLFELSERASRFEGLLKEENQRKNSSYGTYYQDPNYEIDLAEYVGRGPFVCDALHKKQSQAKGSNKPASPLKAYSFDVEKADEIFDILYKANQLKIIGRHRFPSKEELKGRDYCKWHSTYTHATKSCVTFRNVVQDKIDKNVLKFPEIPRENMDNNVHTDKGKNVACPTEQPIISYKEMLRKEPQKINSESEDDNTICDRCSHILAKCFSKTKKEDDHKPPKEEELKSIPKPIENSKPYPRSALQLRVVQSRFGSHYEQPRMAQSRLGPQYEQPKMARLRSNPHYTLDSRFESARMPKIMRPPVSETGRWVTLETLGLKPIHKQKSTTDSESMEVITGAEAPKYLRRPYVGEDDIVGAITKNVATPVGNGIRHKVQDSKDELCPNKDSIKIQANRKRLEKNSENVESETESEEAKTLQELIGPKRGQVVQDSPNENAENIDSIKDVKDIEDINDIENMEDIEDMEDIENIEDVGDIEDMEDIENIEDIDAFENFEGIDDNEVEGSDDMEGEETLENGIQTEEPETESEEPKNGKTLSCNAITLPREFMATTWVQREEDARGAIPILLAEEEECLRHSSAKIWKRQKQGQKLRMASIIMLKMLNKPTNMKEKEAIDLALRKLVGYVIEKKLEQNSQFAECNVKPENGQGTTGQEHISTHPIRMDDIKEEVQDPLVEVNLGTKEDPRVTFISGHLGPEEFNKIMMILKEYKDCFVWDYPELPGLSRKLVEHRLPIKEGF</sequence>
<dbReference type="AlphaFoldDB" id="A0A2N9IBI5"/>
<evidence type="ECO:0000256" key="2">
    <source>
        <dbReference type="SAM" id="MobiDB-lite"/>
    </source>
</evidence>
<proteinExistence type="predicted"/>
<gene>
    <name evidence="3" type="ORF">FSB_LOCUS49301</name>
</gene>
<feature type="coiled-coil region" evidence="1">
    <location>
        <begin position="429"/>
        <end position="456"/>
    </location>
</feature>
<dbReference type="EMBL" id="OIVN01005219">
    <property type="protein sequence ID" value="SPD21419.1"/>
    <property type="molecule type" value="Genomic_DNA"/>
</dbReference>
<keyword evidence="1" id="KW-0175">Coiled coil</keyword>